<proteinExistence type="predicted"/>
<reference evidence="2 3" key="1">
    <citation type="journal article" date="2020" name="ISME J.">
        <title>Uncovering the hidden diversity of litter-decomposition mechanisms in mushroom-forming fungi.</title>
        <authorList>
            <person name="Floudas D."/>
            <person name="Bentzer J."/>
            <person name="Ahren D."/>
            <person name="Johansson T."/>
            <person name="Persson P."/>
            <person name="Tunlid A."/>
        </authorList>
    </citation>
    <scope>NUCLEOTIDE SEQUENCE [LARGE SCALE GENOMIC DNA]</scope>
    <source>
        <strain evidence="2 3">CBS 146.42</strain>
    </source>
</reference>
<dbReference type="AlphaFoldDB" id="A0A8H5FVA5"/>
<dbReference type="OrthoDB" id="3240925at2759"/>
<comment type="caution">
    <text evidence="2">The sequence shown here is derived from an EMBL/GenBank/DDBJ whole genome shotgun (WGS) entry which is preliminary data.</text>
</comment>
<dbReference type="EMBL" id="JAACJO010000015">
    <property type="protein sequence ID" value="KAF5350053.1"/>
    <property type="molecule type" value="Genomic_DNA"/>
</dbReference>
<evidence type="ECO:0000313" key="2">
    <source>
        <dbReference type="EMBL" id="KAF5350053.1"/>
    </source>
</evidence>
<keyword evidence="3" id="KW-1185">Reference proteome</keyword>
<gene>
    <name evidence="2" type="ORF">D9756_009192</name>
</gene>
<accession>A0A8H5FVA5</accession>
<name>A0A8H5FVA5_9AGAR</name>
<dbReference type="Proteomes" id="UP000559027">
    <property type="component" value="Unassembled WGS sequence"/>
</dbReference>
<feature type="compositionally biased region" description="Low complexity" evidence="1">
    <location>
        <begin position="86"/>
        <end position="95"/>
    </location>
</feature>
<organism evidence="2 3">
    <name type="scientific">Leucocoprinus leucothites</name>
    <dbReference type="NCBI Taxonomy" id="201217"/>
    <lineage>
        <taxon>Eukaryota</taxon>
        <taxon>Fungi</taxon>
        <taxon>Dikarya</taxon>
        <taxon>Basidiomycota</taxon>
        <taxon>Agaricomycotina</taxon>
        <taxon>Agaricomycetes</taxon>
        <taxon>Agaricomycetidae</taxon>
        <taxon>Agaricales</taxon>
        <taxon>Agaricineae</taxon>
        <taxon>Agaricaceae</taxon>
        <taxon>Leucocoprinus</taxon>
    </lineage>
</organism>
<evidence type="ECO:0000256" key="1">
    <source>
        <dbReference type="SAM" id="MobiDB-lite"/>
    </source>
</evidence>
<feature type="region of interest" description="Disordered" evidence="1">
    <location>
        <begin position="86"/>
        <end position="143"/>
    </location>
</feature>
<protein>
    <submittedName>
        <fullName evidence="2">Uncharacterized protein</fullName>
    </submittedName>
</protein>
<sequence length="235" mass="25047">MTVHTHSLKRRRISAISPSEPYALSQPPFIPTTAPKIITTSTANKSLPNPTCVSCHRSLNSTQGYLILCSRCSNPTCVVCSRTCSASSSSPPTATLHPPISPPSTSCSPSPPTWPSPRRVALGFTSNTNTTTPPSPTHPPFMANRGTLGKRRKFIEEDESANASVIVGVEGQEILVLQQCLAGANNSNIAGFAEIDHEFGYDSVDQPGCGSIVCRKCCSEDSHRNTISCYDCSPP</sequence>
<evidence type="ECO:0000313" key="3">
    <source>
        <dbReference type="Proteomes" id="UP000559027"/>
    </source>
</evidence>